<dbReference type="GO" id="GO:0006313">
    <property type="term" value="P:DNA transposition"/>
    <property type="evidence" value="ECO:0007669"/>
    <property type="project" value="InterPro"/>
</dbReference>
<dbReference type="Pfam" id="PF01797">
    <property type="entry name" value="Y1_Tnp"/>
    <property type="match status" value="1"/>
</dbReference>
<dbReference type="InterPro" id="IPR002686">
    <property type="entry name" value="Transposase_17"/>
</dbReference>
<dbReference type="EMBL" id="MHTV01000041">
    <property type="protein sequence ID" value="OHA65798.1"/>
    <property type="molecule type" value="Genomic_DNA"/>
</dbReference>
<proteinExistence type="predicted"/>
<protein>
    <recommendedName>
        <fullName evidence="1">Transposase IS200-like domain-containing protein</fullName>
    </recommendedName>
</protein>
<feature type="non-terminal residue" evidence="2">
    <location>
        <position position="1"/>
    </location>
</feature>
<evidence type="ECO:0000313" key="3">
    <source>
        <dbReference type="Proteomes" id="UP000178092"/>
    </source>
</evidence>
<name>A0A1G2QZL4_9BACT</name>
<dbReference type="PANTHER" id="PTHR34322">
    <property type="entry name" value="TRANSPOSASE, Y1_TNP DOMAIN-CONTAINING"/>
    <property type="match status" value="1"/>
</dbReference>
<accession>A0A1G2QZL4</accession>
<evidence type="ECO:0000259" key="1">
    <source>
        <dbReference type="SMART" id="SM01321"/>
    </source>
</evidence>
<sequence>RHPVLGQLQKELIRCEIVWAHIFRKINKENSKGKQRNQKEKEEKGKGTLCLAKLSTGCPLNKRENMRNVVFAPGNFYHVYNRGVDRRQIFLEDNDRWRFLQGLCLFNNEEITGNILWQLERNRGDVTLGVLKEFISTSPENRNPLVRILAYCLMPNHYHFLVEEIRKDGISKFMQRFGGGYTRYFNNRYDRSGSLFQGTFKACLVDNEAYLQYLVVYLHVMNPGQLMYPNIKQEGVKDTEELISFVDSFPWSTHQEYMEKRHSIIIDKGILGESIWDSSTYRNLIKAVLDEKRYEEISHLMIEDEKIG</sequence>
<dbReference type="Gene3D" id="3.30.70.1290">
    <property type="entry name" value="Transposase IS200-like"/>
    <property type="match status" value="1"/>
</dbReference>
<evidence type="ECO:0000313" key="2">
    <source>
        <dbReference type="EMBL" id="OHA65798.1"/>
    </source>
</evidence>
<dbReference type="Proteomes" id="UP000178092">
    <property type="component" value="Unassembled WGS sequence"/>
</dbReference>
<dbReference type="SUPFAM" id="SSF143422">
    <property type="entry name" value="Transposase IS200-like"/>
    <property type="match status" value="1"/>
</dbReference>
<organism evidence="2 3">
    <name type="scientific">Candidatus Wildermuthbacteria bacterium RIFCSPHIGHO2_02_FULL_45_25</name>
    <dbReference type="NCBI Taxonomy" id="1802450"/>
    <lineage>
        <taxon>Bacteria</taxon>
        <taxon>Candidatus Wildermuthiibacteriota</taxon>
    </lineage>
</organism>
<feature type="domain" description="Transposase IS200-like" evidence="1">
    <location>
        <begin position="72"/>
        <end position="221"/>
    </location>
</feature>
<dbReference type="SMART" id="SM01321">
    <property type="entry name" value="Y1_Tnp"/>
    <property type="match status" value="1"/>
</dbReference>
<dbReference type="AlphaFoldDB" id="A0A1G2QZL4"/>
<reference evidence="2 3" key="1">
    <citation type="journal article" date="2016" name="Nat. Commun.">
        <title>Thousands of microbial genomes shed light on interconnected biogeochemical processes in an aquifer system.</title>
        <authorList>
            <person name="Anantharaman K."/>
            <person name="Brown C.T."/>
            <person name="Hug L.A."/>
            <person name="Sharon I."/>
            <person name="Castelle C.J."/>
            <person name="Probst A.J."/>
            <person name="Thomas B.C."/>
            <person name="Singh A."/>
            <person name="Wilkins M.J."/>
            <person name="Karaoz U."/>
            <person name="Brodie E.L."/>
            <person name="Williams K.H."/>
            <person name="Hubbard S.S."/>
            <person name="Banfield J.F."/>
        </authorList>
    </citation>
    <scope>NUCLEOTIDE SEQUENCE [LARGE SCALE GENOMIC DNA]</scope>
</reference>
<gene>
    <name evidence="2" type="ORF">A3C04_03560</name>
</gene>
<dbReference type="PANTHER" id="PTHR34322:SF2">
    <property type="entry name" value="TRANSPOSASE IS200-LIKE DOMAIN-CONTAINING PROTEIN"/>
    <property type="match status" value="1"/>
</dbReference>
<dbReference type="InterPro" id="IPR036515">
    <property type="entry name" value="Transposase_17_sf"/>
</dbReference>
<dbReference type="GO" id="GO:0004803">
    <property type="term" value="F:transposase activity"/>
    <property type="evidence" value="ECO:0007669"/>
    <property type="project" value="InterPro"/>
</dbReference>
<comment type="caution">
    <text evidence="2">The sequence shown here is derived from an EMBL/GenBank/DDBJ whole genome shotgun (WGS) entry which is preliminary data.</text>
</comment>
<dbReference type="GO" id="GO:0003677">
    <property type="term" value="F:DNA binding"/>
    <property type="evidence" value="ECO:0007669"/>
    <property type="project" value="InterPro"/>
</dbReference>